<name>A0A8T1UGQ1_9STRA</name>
<organism evidence="1 2">
    <name type="scientific">Phytophthora cactorum</name>
    <dbReference type="NCBI Taxonomy" id="29920"/>
    <lineage>
        <taxon>Eukaryota</taxon>
        <taxon>Sar</taxon>
        <taxon>Stramenopiles</taxon>
        <taxon>Oomycota</taxon>
        <taxon>Peronosporomycetes</taxon>
        <taxon>Peronosporales</taxon>
        <taxon>Peronosporaceae</taxon>
        <taxon>Phytophthora</taxon>
    </lineage>
</organism>
<dbReference type="OrthoDB" id="128210at2759"/>
<reference evidence="1" key="1">
    <citation type="submission" date="2021-01" db="EMBL/GenBank/DDBJ databases">
        <title>Phytophthora aleatoria, a newly-described species from Pinus radiata is distinct from Phytophthora cactorum isolates based on comparative genomics.</title>
        <authorList>
            <person name="Mcdougal R."/>
            <person name="Panda P."/>
            <person name="Williams N."/>
            <person name="Studholme D.J."/>
        </authorList>
    </citation>
    <scope>NUCLEOTIDE SEQUENCE</scope>
    <source>
        <strain evidence="1">NZFS 3830</strain>
    </source>
</reference>
<dbReference type="Proteomes" id="UP000688947">
    <property type="component" value="Unassembled WGS sequence"/>
</dbReference>
<protein>
    <submittedName>
        <fullName evidence="1">Uncharacterized protein</fullName>
    </submittedName>
</protein>
<sequence>MWVLLHNAAHRWEDEDPRNCRKDEEMGAKVYSAVYDAVAALDAAFVSTIHALASERGETPTNHDALYKHTVAESGLEDYAHELAFLSDLSEPSPTTLNYSAPNVQNPDWSRDEQLRLVTTLRSHEGIMISGGNALPPPAYGVVCDIDTQGHSPIKQRARGYCYDTCGSSVTC</sequence>
<evidence type="ECO:0000313" key="2">
    <source>
        <dbReference type="Proteomes" id="UP000688947"/>
    </source>
</evidence>
<comment type="caution">
    <text evidence="1">The sequence shown here is derived from an EMBL/GenBank/DDBJ whole genome shotgun (WGS) entry which is preliminary data.</text>
</comment>
<dbReference type="EMBL" id="JAENGZ010000437">
    <property type="protein sequence ID" value="KAG6959400.1"/>
    <property type="molecule type" value="Genomic_DNA"/>
</dbReference>
<gene>
    <name evidence="1" type="ORF">JG687_00008806</name>
</gene>
<accession>A0A8T1UGQ1</accession>
<dbReference type="AlphaFoldDB" id="A0A8T1UGQ1"/>
<dbReference type="VEuPathDB" id="FungiDB:PC110_g7387"/>
<proteinExistence type="predicted"/>
<evidence type="ECO:0000313" key="1">
    <source>
        <dbReference type="EMBL" id="KAG6959400.1"/>
    </source>
</evidence>